<keyword evidence="4" id="KW-1185">Reference proteome</keyword>
<organism evidence="3 4">
    <name type="scientific">Cohnella hongkongensis</name>
    <dbReference type="NCBI Taxonomy" id="178337"/>
    <lineage>
        <taxon>Bacteria</taxon>
        <taxon>Bacillati</taxon>
        <taxon>Bacillota</taxon>
        <taxon>Bacilli</taxon>
        <taxon>Bacillales</taxon>
        <taxon>Paenibacillaceae</taxon>
        <taxon>Cohnella</taxon>
    </lineage>
</organism>
<dbReference type="NCBIfam" id="TIGR00254">
    <property type="entry name" value="GGDEF"/>
    <property type="match status" value="1"/>
</dbReference>
<dbReference type="EC" id="2.7.7.65" evidence="3"/>
<dbReference type="CDD" id="cd01949">
    <property type="entry name" value="GGDEF"/>
    <property type="match status" value="1"/>
</dbReference>
<protein>
    <submittedName>
        <fullName evidence="3">Diguanylate cyclase domain-containing protein</fullName>
        <ecNumber evidence="3">2.7.7.65</ecNumber>
    </submittedName>
</protein>
<dbReference type="InterPro" id="IPR029787">
    <property type="entry name" value="Nucleotide_cyclase"/>
</dbReference>
<proteinExistence type="predicted"/>
<keyword evidence="1" id="KW-0812">Transmembrane</keyword>
<evidence type="ECO:0000313" key="3">
    <source>
        <dbReference type="EMBL" id="MFC4598662.1"/>
    </source>
</evidence>
<evidence type="ECO:0000259" key="2">
    <source>
        <dbReference type="PROSITE" id="PS50887"/>
    </source>
</evidence>
<keyword evidence="1" id="KW-0472">Membrane</keyword>
<gene>
    <name evidence="3" type="ORF">ACFO3S_10485</name>
</gene>
<keyword evidence="1" id="KW-1133">Transmembrane helix</keyword>
<dbReference type="PANTHER" id="PTHR46663">
    <property type="entry name" value="DIGUANYLATE CYCLASE DGCT-RELATED"/>
    <property type="match status" value="1"/>
</dbReference>
<sequence length="505" mass="56340">MSTVKSRFQLKLTLALILFAMLVSILLATSDHLRMREQAISGTERQIELYETSARLALDAVDKAYYLFGENIAAGMRKASADLISLYEANPNLDEWDLESLKQTYRLDIYWIDETNTITHSSYAPDIGLDFDECCGKLARILDERRSDGGFFHDGIDLEQNSGQLKKYSYQATKDKKHMIQLGYSLEDNEILREFDFFKTIDLLIDLNPSINDIQVLNIGGLPLGATATASAETLSGERRAAFDAAFSSGLTAEYRGSWKGESAVYRYVRYESRYDEGSTRIKMLEIVYNEKELERVLGVNTRAFLVQLAIILVVAAGLSSLIARWVARPMYLAFHDSLTDLKNRASFEEDIRKSLDNNNNNGTVGLLMIDLDNFKLVNDRLGHEAGDRLLRGVAGEMRGACGPGSSVYRLGGDEFVMLLPSTTRDEAEQAAERVLRSVRVAISSEADTYRSEITVSIGIAFAPEHGSDPYELCRHADAALYQSKEVGKNTYRVYRPAAAPPDAG</sequence>
<dbReference type="EMBL" id="JBHSEP010000006">
    <property type="protein sequence ID" value="MFC4598662.1"/>
    <property type="molecule type" value="Genomic_DNA"/>
</dbReference>
<comment type="caution">
    <text evidence="3">The sequence shown here is derived from an EMBL/GenBank/DDBJ whole genome shotgun (WGS) entry which is preliminary data.</text>
</comment>
<dbReference type="InterPro" id="IPR043128">
    <property type="entry name" value="Rev_trsase/Diguanyl_cyclase"/>
</dbReference>
<accession>A0ABV9FAH8</accession>
<reference evidence="4" key="1">
    <citation type="journal article" date="2019" name="Int. J. Syst. Evol. Microbiol.">
        <title>The Global Catalogue of Microorganisms (GCM) 10K type strain sequencing project: providing services to taxonomists for standard genome sequencing and annotation.</title>
        <authorList>
            <consortium name="The Broad Institute Genomics Platform"/>
            <consortium name="The Broad Institute Genome Sequencing Center for Infectious Disease"/>
            <person name="Wu L."/>
            <person name="Ma J."/>
        </authorList>
    </citation>
    <scope>NUCLEOTIDE SEQUENCE [LARGE SCALE GENOMIC DNA]</scope>
    <source>
        <strain evidence="4">CCUG 49571</strain>
    </source>
</reference>
<dbReference type="Proteomes" id="UP001596028">
    <property type="component" value="Unassembled WGS sequence"/>
</dbReference>
<dbReference type="PROSITE" id="PS50887">
    <property type="entry name" value="GGDEF"/>
    <property type="match status" value="1"/>
</dbReference>
<feature type="domain" description="GGDEF" evidence="2">
    <location>
        <begin position="363"/>
        <end position="497"/>
    </location>
</feature>
<keyword evidence="3" id="KW-0808">Transferase</keyword>
<evidence type="ECO:0000256" key="1">
    <source>
        <dbReference type="SAM" id="Phobius"/>
    </source>
</evidence>
<dbReference type="Gene3D" id="3.30.70.270">
    <property type="match status" value="1"/>
</dbReference>
<dbReference type="Pfam" id="PF00990">
    <property type="entry name" value="GGDEF"/>
    <property type="match status" value="1"/>
</dbReference>
<feature type="transmembrane region" description="Helical" evidence="1">
    <location>
        <begin position="305"/>
        <end position="328"/>
    </location>
</feature>
<dbReference type="SUPFAM" id="SSF55073">
    <property type="entry name" value="Nucleotide cyclase"/>
    <property type="match status" value="1"/>
</dbReference>
<dbReference type="InterPro" id="IPR000160">
    <property type="entry name" value="GGDEF_dom"/>
</dbReference>
<dbReference type="PANTHER" id="PTHR46663:SF4">
    <property type="entry name" value="DIGUANYLATE CYCLASE DGCT-RELATED"/>
    <property type="match status" value="1"/>
</dbReference>
<dbReference type="SMART" id="SM00267">
    <property type="entry name" value="GGDEF"/>
    <property type="match status" value="1"/>
</dbReference>
<dbReference type="InterPro" id="IPR052163">
    <property type="entry name" value="DGC-Regulatory_Protein"/>
</dbReference>
<evidence type="ECO:0000313" key="4">
    <source>
        <dbReference type="Proteomes" id="UP001596028"/>
    </source>
</evidence>
<keyword evidence="3" id="KW-0548">Nucleotidyltransferase</keyword>
<dbReference type="RefSeq" id="WP_378095149.1">
    <property type="nucleotide sequence ID" value="NZ_JBHSEP010000006.1"/>
</dbReference>
<dbReference type="GO" id="GO:0052621">
    <property type="term" value="F:diguanylate cyclase activity"/>
    <property type="evidence" value="ECO:0007669"/>
    <property type="project" value="UniProtKB-EC"/>
</dbReference>
<name>A0ABV9FAH8_9BACL</name>